<comment type="caution">
    <text evidence="1">The sequence shown here is derived from an EMBL/GenBank/DDBJ whole genome shotgun (WGS) entry which is preliminary data.</text>
</comment>
<dbReference type="GO" id="GO:0016788">
    <property type="term" value="F:hydrolase activity, acting on ester bonds"/>
    <property type="evidence" value="ECO:0007669"/>
    <property type="project" value="InterPro"/>
</dbReference>
<gene>
    <name evidence="1" type="ORF">CGS46_12015</name>
</gene>
<dbReference type="Gene3D" id="3.90.75.20">
    <property type="match status" value="1"/>
</dbReference>
<protein>
    <submittedName>
        <fullName evidence="1">Uncharacterized protein</fullName>
    </submittedName>
</protein>
<dbReference type="Proteomes" id="UP000220752">
    <property type="component" value="Unassembled WGS sequence"/>
</dbReference>
<dbReference type="AlphaFoldDB" id="A0A2A6Z7B6"/>
<name>A0A2A6Z7B6_9FIRM</name>
<dbReference type="EMBL" id="NMTQ01000037">
    <property type="protein sequence ID" value="PDX57252.1"/>
    <property type="molecule type" value="Genomic_DNA"/>
</dbReference>
<keyword evidence="2" id="KW-1185">Reference proteome</keyword>
<organism evidence="1 2">
    <name type="scientific">Faecalibacterium langellae</name>
    <dbReference type="NCBI Taxonomy" id="3435293"/>
    <lineage>
        <taxon>Bacteria</taxon>
        <taxon>Bacillati</taxon>
        <taxon>Bacillota</taxon>
        <taxon>Clostridia</taxon>
        <taxon>Eubacteriales</taxon>
        <taxon>Oscillospiraceae</taxon>
        <taxon>Faecalibacterium</taxon>
    </lineage>
</organism>
<dbReference type="SUPFAM" id="SSF54060">
    <property type="entry name" value="His-Me finger endonucleases"/>
    <property type="match status" value="1"/>
</dbReference>
<accession>A0A2A6Z7B6</accession>
<sequence length="213" mass="25337">MPNRYVIVQTIIDCKASYTIYDKQKKKTVIPVINHRVYLRDENNNRLSYTMKEIVREVYDLEYCLDSIPDLPGEQWFFIGSEFDKRFKNYNGTYLVSDRGRVKSYAGYEAALMKAKPYTHGYYMVTFRCDGKRPRIRLHRIVAYYFLLSQMPKGTDFSKCEVHHWRGKENNAACNLSICLTKKQHDRYDRIRRGIIEYRAQHPVCWFLADLAA</sequence>
<evidence type="ECO:0000313" key="2">
    <source>
        <dbReference type="Proteomes" id="UP000220752"/>
    </source>
</evidence>
<reference evidence="1 2" key="1">
    <citation type="journal article" date="2017" name="Front. Microbiol.">
        <title>New Insights into the Diversity of the Genus Faecalibacterium.</title>
        <authorList>
            <person name="Benevides L."/>
            <person name="Burman S."/>
            <person name="Martin R."/>
            <person name="Robert V."/>
            <person name="Thomas M."/>
            <person name="Miquel S."/>
            <person name="Chain F."/>
            <person name="Sokol H."/>
            <person name="Bermudez-Humaran L.G."/>
            <person name="Morrison M."/>
            <person name="Langella P."/>
            <person name="Azevedo V.A."/>
            <person name="Chatel J.M."/>
            <person name="Soares S."/>
        </authorList>
    </citation>
    <scope>NUCLEOTIDE SEQUENCE [LARGE SCALE GENOMIC DNA]</scope>
    <source>
        <strain evidence="2">CNCM I-4540</strain>
    </source>
</reference>
<dbReference type="InterPro" id="IPR044925">
    <property type="entry name" value="His-Me_finger_sf"/>
</dbReference>
<evidence type="ECO:0000313" key="1">
    <source>
        <dbReference type="EMBL" id="PDX57252.1"/>
    </source>
</evidence>
<proteinExistence type="predicted"/>